<reference evidence="1" key="1">
    <citation type="submission" date="2021-02" db="EMBL/GenBank/DDBJ databases">
        <authorList>
            <person name="Nowell W R."/>
        </authorList>
    </citation>
    <scope>NUCLEOTIDE SEQUENCE</scope>
</reference>
<gene>
    <name evidence="1" type="ORF">OKA104_LOCUS54668</name>
</gene>
<protein>
    <submittedName>
        <fullName evidence="1">Uncharacterized protein</fullName>
    </submittedName>
</protein>
<dbReference type="Proteomes" id="UP000663881">
    <property type="component" value="Unassembled WGS sequence"/>
</dbReference>
<organism evidence="1 2">
    <name type="scientific">Adineta steineri</name>
    <dbReference type="NCBI Taxonomy" id="433720"/>
    <lineage>
        <taxon>Eukaryota</taxon>
        <taxon>Metazoa</taxon>
        <taxon>Spiralia</taxon>
        <taxon>Gnathifera</taxon>
        <taxon>Rotifera</taxon>
        <taxon>Eurotatoria</taxon>
        <taxon>Bdelloidea</taxon>
        <taxon>Adinetida</taxon>
        <taxon>Adinetidae</taxon>
        <taxon>Adineta</taxon>
    </lineage>
</organism>
<name>A0A820SZ29_9BILA</name>
<dbReference type="AlphaFoldDB" id="A0A820SZ29"/>
<accession>A0A820SZ29</accession>
<sequence>NLETLIGEYKKIRDENTALKGGKK</sequence>
<comment type="caution">
    <text evidence="1">The sequence shown here is derived from an EMBL/GenBank/DDBJ whole genome shotgun (WGS) entry which is preliminary data.</text>
</comment>
<feature type="non-terminal residue" evidence="1">
    <location>
        <position position="1"/>
    </location>
</feature>
<evidence type="ECO:0000313" key="1">
    <source>
        <dbReference type="EMBL" id="CAF4460549.1"/>
    </source>
</evidence>
<evidence type="ECO:0000313" key="2">
    <source>
        <dbReference type="Proteomes" id="UP000663881"/>
    </source>
</evidence>
<dbReference type="EMBL" id="CAJOAY010036921">
    <property type="protein sequence ID" value="CAF4460549.1"/>
    <property type="molecule type" value="Genomic_DNA"/>
</dbReference>
<proteinExistence type="predicted"/>